<dbReference type="EMBL" id="UINC01148099">
    <property type="protein sequence ID" value="SVD39786.1"/>
    <property type="molecule type" value="Genomic_DNA"/>
</dbReference>
<sequence length="175" mass="18774">MGISAAAFHCDITPPLGHPLCAGWYPPAKAIEDSLSAHGLILAGEGESPVVLCALDWAELSNGDYRRWREELAVAVGTEPDRVAVHCVHQHDTPWPDRDAQDILDAHGFPDVIMAGDWCERARGGAADAAAEAMGQLASCSHITTGQAKVDRIASTRRIMGGDGKVRAVRWTKTR</sequence>
<name>A0A382UZS6_9ZZZZ</name>
<protein>
    <submittedName>
        <fullName evidence="1">Uncharacterized protein</fullName>
    </submittedName>
</protein>
<gene>
    <name evidence="1" type="ORF">METZ01_LOCUS392640</name>
</gene>
<accession>A0A382UZS6</accession>
<reference evidence="1" key="1">
    <citation type="submission" date="2018-05" db="EMBL/GenBank/DDBJ databases">
        <authorList>
            <person name="Lanie J.A."/>
            <person name="Ng W.-L."/>
            <person name="Kazmierczak K.M."/>
            <person name="Andrzejewski T.M."/>
            <person name="Davidsen T.M."/>
            <person name="Wayne K.J."/>
            <person name="Tettelin H."/>
            <person name="Glass J.I."/>
            <person name="Rusch D."/>
            <person name="Podicherti R."/>
            <person name="Tsui H.-C.T."/>
            <person name="Winkler M.E."/>
        </authorList>
    </citation>
    <scope>NUCLEOTIDE SEQUENCE</scope>
</reference>
<organism evidence="1">
    <name type="scientific">marine metagenome</name>
    <dbReference type="NCBI Taxonomy" id="408172"/>
    <lineage>
        <taxon>unclassified sequences</taxon>
        <taxon>metagenomes</taxon>
        <taxon>ecological metagenomes</taxon>
    </lineage>
</organism>
<evidence type="ECO:0000313" key="1">
    <source>
        <dbReference type="EMBL" id="SVD39786.1"/>
    </source>
</evidence>
<dbReference type="AlphaFoldDB" id="A0A382UZS6"/>
<feature type="non-terminal residue" evidence="1">
    <location>
        <position position="175"/>
    </location>
</feature>
<proteinExistence type="predicted"/>